<dbReference type="EMBL" id="JAPWTK010000035">
    <property type="protein sequence ID" value="KAJ8955898.1"/>
    <property type="molecule type" value="Genomic_DNA"/>
</dbReference>
<dbReference type="InterPro" id="IPR032063">
    <property type="entry name" value="MavL-like"/>
</dbReference>
<comment type="caution">
    <text evidence="1">The sequence shown here is derived from an EMBL/GenBank/DDBJ whole genome shotgun (WGS) entry which is preliminary data.</text>
</comment>
<reference evidence="1" key="1">
    <citation type="journal article" date="2023" name="Insect Mol. Biol.">
        <title>Genome sequencing provides insights into the evolution of gene families encoding plant cell wall-degrading enzymes in longhorned beetles.</title>
        <authorList>
            <person name="Shin N.R."/>
            <person name="Okamura Y."/>
            <person name="Kirsch R."/>
            <person name="Pauchet Y."/>
        </authorList>
    </citation>
    <scope>NUCLEOTIDE SEQUENCE</scope>
    <source>
        <strain evidence="1">AMC_N1</strain>
    </source>
</reference>
<accession>A0AAV8YWI1</accession>
<evidence type="ECO:0000313" key="1">
    <source>
        <dbReference type="EMBL" id="KAJ8955898.1"/>
    </source>
</evidence>
<dbReference type="AlphaFoldDB" id="A0AAV8YWI1"/>
<gene>
    <name evidence="1" type="ORF">NQ318_005446</name>
</gene>
<sequence length="534" mass="60739">MKASLSVVYSADVMYNIVSSQHSQVAIHAFACFYNVRHLADRRPQWVGDDYDEILRCVYEKPKKITVMEVIENSEKFPVTFPIEAVRCKTLIKDVPENILEEHINSVYPVVHEHTLNLYARFLIFKRKFGSDVEKCLYKNLTIVGLVDRLLTKRAVVFVGRHDRYMLLDGFARVGGWEKIGTSEEEDPLLLKDCLSYDEIKLSALLSVSSSTNFINIGNRDNCGKTERDLKKIESNGIIVGLIGARLEKPDVMEYQELVVTKDQITNKIENRDTTSPVVEKPSSDLFTEQPKTQQMEVTPLNNLREAIRYVLGVYLMENLIQPIKCIFYGPEKRKGLPATEEEASKETFLTTKQLFLDFYGNQLKYDPARFSQLRNGAYFDDQMYERRMALSIDTLLIEANARAKAANKMAYIHVVGIGLGVWKISPHQEALFMNTFAKRIGSMNQMFKKANFRGLVVASYAWDGNALPGNEFWMGQLTASGDPAAASSTQIAELHNPHINPRLRGAQLRIATLQGLFTLGEYIERLKNLPKKL</sequence>
<organism evidence="1 2">
    <name type="scientific">Aromia moschata</name>
    <dbReference type="NCBI Taxonomy" id="1265417"/>
    <lineage>
        <taxon>Eukaryota</taxon>
        <taxon>Metazoa</taxon>
        <taxon>Ecdysozoa</taxon>
        <taxon>Arthropoda</taxon>
        <taxon>Hexapoda</taxon>
        <taxon>Insecta</taxon>
        <taxon>Pterygota</taxon>
        <taxon>Neoptera</taxon>
        <taxon>Endopterygota</taxon>
        <taxon>Coleoptera</taxon>
        <taxon>Polyphaga</taxon>
        <taxon>Cucujiformia</taxon>
        <taxon>Chrysomeloidea</taxon>
        <taxon>Cerambycidae</taxon>
        <taxon>Cerambycinae</taxon>
        <taxon>Callichromatini</taxon>
        <taxon>Aromia</taxon>
    </lineage>
</organism>
<dbReference type="Proteomes" id="UP001162162">
    <property type="component" value="Unassembled WGS sequence"/>
</dbReference>
<dbReference type="Pfam" id="PF16062">
    <property type="entry name" value="MavL-like"/>
    <property type="match status" value="3"/>
</dbReference>
<protein>
    <submittedName>
        <fullName evidence="1">Uncharacterized protein</fullName>
    </submittedName>
</protein>
<proteinExistence type="predicted"/>
<keyword evidence="2" id="KW-1185">Reference proteome</keyword>
<name>A0AAV8YWI1_9CUCU</name>
<evidence type="ECO:0000313" key="2">
    <source>
        <dbReference type="Proteomes" id="UP001162162"/>
    </source>
</evidence>